<accession>A0A9Q9AYV6</accession>
<feature type="compositionally biased region" description="Polar residues" evidence="1">
    <location>
        <begin position="21"/>
        <end position="56"/>
    </location>
</feature>
<dbReference type="Pfam" id="PF10454">
    <property type="entry name" value="DUF2458"/>
    <property type="match status" value="1"/>
</dbReference>
<reference evidence="2" key="1">
    <citation type="submission" date="2022-06" db="EMBL/GenBank/DDBJ databases">
        <title>Complete genome sequences of two strains of the flax pathogen Septoria linicola.</title>
        <authorList>
            <person name="Lapalu N."/>
            <person name="Simon A."/>
            <person name="Demenou B."/>
            <person name="Paumier D."/>
            <person name="Guillot M.-P."/>
            <person name="Gout L."/>
            <person name="Valade R."/>
        </authorList>
    </citation>
    <scope>NUCLEOTIDE SEQUENCE</scope>
    <source>
        <strain evidence="2">SE15195</strain>
    </source>
</reference>
<dbReference type="InterPro" id="IPR018858">
    <property type="entry name" value="DUF2458"/>
</dbReference>
<evidence type="ECO:0000256" key="1">
    <source>
        <dbReference type="SAM" id="MobiDB-lite"/>
    </source>
</evidence>
<sequence length="258" mass="28711">MAEQSGVSDLQAILATLAQYSAQAGQTAPTEPNTPQPDNASFTSKGSSTAQGNWAQQAPAKAHDPRLPRPQSRSGATTPKPMIDPASITIWQEGLRCVTKIAAQNTQFAASIKRMIKDQRANEMRWYSERQNLKHVQANRSVEAAKAHSILKSLTTSFYEAPPEVESPEDKKERELLEFDQKIYMAQESMDAAMTAELKSLGVPFFGTDASLVVPDDWDQTRETLPEGHPKWSPLVTTTQMLELRRKMVGHLEDLYRD</sequence>
<evidence type="ECO:0000313" key="2">
    <source>
        <dbReference type="EMBL" id="USW55045.1"/>
    </source>
</evidence>
<gene>
    <name evidence="2" type="ORF">Slin15195_G083640</name>
</gene>
<evidence type="ECO:0000313" key="3">
    <source>
        <dbReference type="Proteomes" id="UP001056384"/>
    </source>
</evidence>
<dbReference type="AlphaFoldDB" id="A0A9Q9AYV6"/>
<proteinExistence type="predicted"/>
<dbReference type="EMBL" id="CP099424">
    <property type="protein sequence ID" value="USW55045.1"/>
    <property type="molecule type" value="Genomic_DNA"/>
</dbReference>
<feature type="region of interest" description="Disordered" evidence="1">
    <location>
        <begin position="21"/>
        <end position="83"/>
    </location>
</feature>
<dbReference type="Proteomes" id="UP001056384">
    <property type="component" value="Chromosome 7"/>
</dbReference>
<protein>
    <submittedName>
        <fullName evidence="2">Uncharacterized protein</fullName>
    </submittedName>
</protein>
<name>A0A9Q9AYV6_9PEZI</name>
<organism evidence="2 3">
    <name type="scientific">Septoria linicola</name>
    <dbReference type="NCBI Taxonomy" id="215465"/>
    <lineage>
        <taxon>Eukaryota</taxon>
        <taxon>Fungi</taxon>
        <taxon>Dikarya</taxon>
        <taxon>Ascomycota</taxon>
        <taxon>Pezizomycotina</taxon>
        <taxon>Dothideomycetes</taxon>
        <taxon>Dothideomycetidae</taxon>
        <taxon>Mycosphaerellales</taxon>
        <taxon>Mycosphaerellaceae</taxon>
        <taxon>Septoria</taxon>
    </lineage>
</organism>
<keyword evidence="3" id="KW-1185">Reference proteome</keyword>